<dbReference type="Gramene" id="PRQ56986">
    <property type="protein sequence ID" value="PRQ56986"/>
    <property type="gene ID" value="RchiOBHm_Chr1g0343331"/>
</dbReference>
<dbReference type="GO" id="GO:0000160">
    <property type="term" value="P:phosphorelay signal transduction system"/>
    <property type="evidence" value="ECO:0007669"/>
    <property type="project" value="InterPro"/>
</dbReference>
<gene>
    <name evidence="1" type="ORF">RchiOBHm_Chr1g0343331</name>
</gene>
<protein>
    <submittedName>
        <fullName evidence="1">Putative transcription factor AP2-EREBP family</fullName>
    </submittedName>
</protein>
<accession>A0A2P6SE82</accession>
<dbReference type="GO" id="GO:0003700">
    <property type="term" value="F:DNA-binding transcription factor activity"/>
    <property type="evidence" value="ECO:0007669"/>
    <property type="project" value="InterPro"/>
</dbReference>
<evidence type="ECO:0000313" key="1">
    <source>
        <dbReference type="EMBL" id="PRQ56986.1"/>
    </source>
</evidence>
<dbReference type="Proteomes" id="UP000238479">
    <property type="component" value="Chromosome 1"/>
</dbReference>
<name>A0A2P6SE82_ROSCH</name>
<dbReference type="AlphaFoldDB" id="A0A2P6SE82"/>
<reference evidence="1 2" key="1">
    <citation type="journal article" date="2018" name="Nat. Genet.">
        <title>The Rosa genome provides new insights in the design of modern roses.</title>
        <authorList>
            <person name="Bendahmane M."/>
        </authorList>
    </citation>
    <scope>NUCLEOTIDE SEQUENCE [LARGE SCALE GENOMIC DNA]</scope>
    <source>
        <strain evidence="2">cv. Old Blush</strain>
    </source>
</reference>
<dbReference type="InterPro" id="IPR036955">
    <property type="entry name" value="AP2/ERF_dom_sf"/>
</dbReference>
<dbReference type="PANTHER" id="PTHR32467">
    <property type="entry name" value="AP2-LIKE ETHYLENE-RESPONSIVE TRANSCRIPTION FACTOR"/>
    <property type="match status" value="1"/>
</dbReference>
<sequence length="171" mass="20287">MDFYNQWIASFLCGRLRRIERFLLHLLHWLGYSLKKEGARFFIWVVMTIDKEDKAARAYDLAALKYWGTSPATTTNFPMSAYMIYSGISSYENKIDEMKPMTRQEYVPSLRRKETPHHSYNLDNHMHQFKGSSASIRTKKVKAECQQFREYCRAGNREWLLFGTAHERIRG</sequence>
<dbReference type="EMBL" id="PDCK01000039">
    <property type="protein sequence ID" value="PRQ56986.1"/>
    <property type="molecule type" value="Genomic_DNA"/>
</dbReference>
<evidence type="ECO:0000313" key="2">
    <source>
        <dbReference type="Proteomes" id="UP000238479"/>
    </source>
</evidence>
<dbReference type="InterPro" id="IPR036641">
    <property type="entry name" value="HPT_dom_sf"/>
</dbReference>
<comment type="caution">
    <text evidence="1">The sequence shown here is derived from an EMBL/GenBank/DDBJ whole genome shotgun (WGS) entry which is preliminary data.</text>
</comment>
<dbReference type="STRING" id="74649.A0A2P6SE82"/>
<dbReference type="Gene3D" id="3.30.730.10">
    <property type="entry name" value="AP2/ERF domain"/>
    <property type="match status" value="1"/>
</dbReference>
<dbReference type="PANTHER" id="PTHR32467:SF72">
    <property type="entry name" value="AP2-LIKE ETHYLENE-RESPONSIVE TRANSCRIPTION FACTOR BBM"/>
    <property type="match status" value="1"/>
</dbReference>
<dbReference type="SUPFAM" id="SSF47226">
    <property type="entry name" value="Histidine-containing phosphotransfer domain, HPT domain"/>
    <property type="match status" value="1"/>
</dbReference>
<proteinExistence type="predicted"/>
<dbReference type="Gene3D" id="1.20.120.160">
    <property type="entry name" value="HPT domain"/>
    <property type="match status" value="1"/>
</dbReference>
<organism evidence="1 2">
    <name type="scientific">Rosa chinensis</name>
    <name type="common">China rose</name>
    <dbReference type="NCBI Taxonomy" id="74649"/>
    <lineage>
        <taxon>Eukaryota</taxon>
        <taxon>Viridiplantae</taxon>
        <taxon>Streptophyta</taxon>
        <taxon>Embryophyta</taxon>
        <taxon>Tracheophyta</taxon>
        <taxon>Spermatophyta</taxon>
        <taxon>Magnoliopsida</taxon>
        <taxon>eudicotyledons</taxon>
        <taxon>Gunneridae</taxon>
        <taxon>Pentapetalae</taxon>
        <taxon>rosids</taxon>
        <taxon>fabids</taxon>
        <taxon>Rosales</taxon>
        <taxon>Rosaceae</taxon>
        <taxon>Rosoideae</taxon>
        <taxon>Rosoideae incertae sedis</taxon>
        <taxon>Rosa</taxon>
    </lineage>
</organism>
<keyword evidence="2" id="KW-1185">Reference proteome</keyword>